<feature type="compositionally biased region" description="Basic and acidic residues" evidence="1">
    <location>
        <begin position="10"/>
        <end position="25"/>
    </location>
</feature>
<keyword evidence="4" id="KW-1185">Reference proteome</keyword>
<feature type="compositionally biased region" description="Basic and acidic residues" evidence="1">
    <location>
        <begin position="231"/>
        <end position="241"/>
    </location>
</feature>
<feature type="region of interest" description="Disordered" evidence="1">
    <location>
        <begin position="163"/>
        <end position="202"/>
    </location>
</feature>
<name>A0A409WDS3_9AGAR</name>
<evidence type="ECO:0000313" key="3">
    <source>
        <dbReference type="EMBL" id="PPQ76621.1"/>
    </source>
</evidence>
<sequence length="448" mass="49653">MATISHHVYSHYDPEERELLEKETGQLDEPEDDLTSDEAWKREASKASRPVKKPPPRFVSAVRPYDDWMMSKPTHSTTLDTSQNALGNSLSSWYRSLNRKADNNTTNTTNPTTQNSENVKSNSSLPSAPSSSSQAMERSSSSHIMIPKESRSKNNWFIMNALSTTSPPARPVSAPSLSDILDRDPPPVPSQGKKFTPPVWMEIGPSNKGFELLQRSGWNEGEALGPTVARRKPETDLHLTDESDEMIPLSDKSKGKAQESPRNSSAIRQRRVEVKVEGYDDVSELRDVTVIDLTASDSETEDIEILENVEVSSTDAFSAEQQAGSSATSMPSTNINHAENGHSETMSIDESIYEPTALLTPIPTVLKSDRLGIGLKAKTVGPYKASMKRVTHNAAALATHMKAAEESRKRIQKFGRGRRGLERKHRKEQEERNRLLSEIKGLNVTIPP</sequence>
<reference evidence="3 4" key="1">
    <citation type="journal article" date="2018" name="Evol. Lett.">
        <title>Horizontal gene cluster transfer increased hallucinogenic mushroom diversity.</title>
        <authorList>
            <person name="Reynolds H.T."/>
            <person name="Vijayakumar V."/>
            <person name="Gluck-Thaler E."/>
            <person name="Korotkin H.B."/>
            <person name="Matheny P.B."/>
            <person name="Slot J.C."/>
        </authorList>
    </citation>
    <scope>NUCLEOTIDE SEQUENCE [LARGE SCALE GENOMIC DNA]</scope>
    <source>
        <strain evidence="3 4">2629</strain>
    </source>
</reference>
<comment type="caution">
    <text evidence="3">The sequence shown here is derived from an EMBL/GenBank/DDBJ whole genome shotgun (WGS) entry which is preliminary data.</text>
</comment>
<dbReference type="GO" id="GO:0003676">
    <property type="term" value="F:nucleic acid binding"/>
    <property type="evidence" value="ECO:0007669"/>
    <property type="project" value="InterPro"/>
</dbReference>
<gene>
    <name evidence="3" type="ORF">CVT24_011326</name>
</gene>
<dbReference type="InParanoid" id="A0A409WDS3"/>
<feature type="compositionally biased region" description="Acidic residues" evidence="1">
    <location>
        <begin position="26"/>
        <end position="36"/>
    </location>
</feature>
<dbReference type="EMBL" id="NHTK01005552">
    <property type="protein sequence ID" value="PPQ76621.1"/>
    <property type="molecule type" value="Genomic_DNA"/>
</dbReference>
<feature type="region of interest" description="Disordered" evidence="1">
    <location>
        <begin position="415"/>
        <end position="434"/>
    </location>
</feature>
<dbReference type="STRING" id="181874.A0A409WDS3"/>
<feature type="region of interest" description="Disordered" evidence="1">
    <location>
        <begin position="221"/>
        <end position="268"/>
    </location>
</feature>
<feature type="compositionally biased region" description="Low complexity" evidence="1">
    <location>
        <begin position="103"/>
        <end position="142"/>
    </location>
</feature>
<evidence type="ECO:0000256" key="1">
    <source>
        <dbReference type="SAM" id="MobiDB-lite"/>
    </source>
</evidence>
<feature type="region of interest" description="Disordered" evidence="1">
    <location>
        <begin position="1"/>
        <end position="150"/>
    </location>
</feature>
<dbReference type="Proteomes" id="UP000284842">
    <property type="component" value="Unassembled WGS sequence"/>
</dbReference>
<dbReference type="InterPro" id="IPR000467">
    <property type="entry name" value="G_patch_dom"/>
</dbReference>
<dbReference type="AlphaFoldDB" id="A0A409WDS3"/>
<protein>
    <recommendedName>
        <fullName evidence="2">G-patch domain-containing protein</fullName>
    </recommendedName>
</protein>
<dbReference type="PROSITE" id="PS50174">
    <property type="entry name" value="G_PATCH"/>
    <property type="match status" value="1"/>
</dbReference>
<feature type="compositionally biased region" description="Polar residues" evidence="1">
    <location>
        <begin position="73"/>
        <end position="95"/>
    </location>
</feature>
<evidence type="ECO:0000313" key="4">
    <source>
        <dbReference type="Proteomes" id="UP000284842"/>
    </source>
</evidence>
<feature type="compositionally biased region" description="Basic residues" evidence="1">
    <location>
        <begin position="415"/>
        <end position="426"/>
    </location>
</feature>
<evidence type="ECO:0000259" key="2">
    <source>
        <dbReference type="PROSITE" id="PS50174"/>
    </source>
</evidence>
<organism evidence="3 4">
    <name type="scientific">Panaeolus cyanescens</name>
    <dbReference type="NCBI Taxonomy" id="181874"/>
    <lineage>
        <taxon>Eukaryota</taxon>
        <taxon>Fungi</taxon>
        <taxon>Dikarya</taxon>
        <taxon>Basidiomycota</taxon>
        <taxon>Agaricomycotina</taxon>
        <taxon>Agaricomycetes</taxon>
        <taxon>Agaricomycetidae</taxon>
        <taxon>Agaricales</taxon>
        <taxon>Agaricineae</taxon>
        <taxon>Galeropsidaceae</taxon>
        <taxon>Panaeolus</taxon>
    </lineage>
</organism>
<proteinExistence type="predicted"/>
<feature type="domain" description="G-patch" evidence="2">
    <location>
        <begin position="205"/>
        <end position="225"/>
    </location>
</feature>
<dbReference type="OrthoDB" id="2538319at2759"/>
<accession>A0A409WDS3</accession>